<keyword evidence="4 6" id="KW-0249">Electron transport</keyword>
<dbReference type="InterPro" id="IPR024935">
    <property type="entry name" value="Rubredoxin_dom"/>
</dbReference>
<dbReference type="PIRSF" id="PIRSF000071">
    <property type="entry name" value="Rubredoxin"/>
    <property type="match status" value="1"/>
</dbReference>
<keyword evidence="2 6" id="KW-0813">Transport</keyword>
<evidence type="ECO:0000256" key="4">
    <source>
        <dbReference type="ARBA" id="ARBA00022982"/>
    </source>
</evidence>
<protein>
    <recommendedName>
        <fullName evidence="6">Rubredoxin</fullName>
    </recommendedName>
</protein>
<dbReference type="PANTHER" id="PTHR47627:SF1">
    <property type="entry name" value="RUBREDOXIN-1-RELATED"/>
    <property type="match status" value="1"/>
</dbReference>
<dbReference type="PATRIC" id="fig|455434.6.peg.978"/>
<evidence type="ECO:0000256" key="5">
    <source>
        <dbReference type="ARBA" id="ARBA00023004"/>
    </source>
</evidence>
<evidence type="ECO:0000256" key="6">
    <source>
        <dbReference type="PIRNR" id="PIRNR000071"/>
    </source>
</evidence>
<dbReference type="RefSeq" id="WP_010882435.1">
    <property type="nucleotide sequence ID" value="NC_010741.1"/>
</dbReference>
<feature type="binding site" evidence="7">
    <location>
        <position position="42"/>
    </location>
    <ligand>
        <name>Fe cation</name>
        <dbReference type="ChEBI" id="CHEBI:24875"/>
    </ligand>
</feature>
<evidence type="ECO:0000313" key="9">
    <source>
        <dbReference type="EMBL" id="ACD71407.1"/>
    </source>
</evidence>
<evidence type="ECO:0000256" key="7">
    <source>
        <dbReference type="PIRSR" id="PIRSR000071-1"/>
    </source>
</evidence>
<dbReference type="GeneID" id="93876736"/>
<dbReference type="InterPro" id="IPR024934">
    <property type="entry name" value="Rubredoxin-like_dom"/>
</dbReference>
<feature type="binding site" evidence="7">
    <location>
        <position position="9"/>
    </location>
    <ligand>
        <name>Fe cation</name>
        <dbReference type="ChEBI" id="CHEBI:24875"/>
    </ligand>
</feature>
<dbReference type="FunFam" id="2.20.28.10:FF:000001">
    <property type="entry name" value="Rubredoxin"/>
    <property type="match status" value="1"/>
</dbReference>
<accession>A0A0H3BLS4</accession>
<feature type="binding site" evidence="7">
    <location>
        <position position="6"/>
    </location>
    <ligand>
        <name>Fe cation</name>
        <dbReference type="ChEBI" id="CHEBI:24875"/>
    </ligand>
</feature>
<keyword evidence="3 6" id="KW-0479">Metal-binding</keyword>
<dbReference type="KEGG" id="tpp:TPASS_0991"/>
<organism evidence="9 10">
    <name type="scientific">Treponema pallidum subsp. pallidum (strain SS14)</name>
    <dbReference type="NCBI Taxonomy" id="455434"/>
    <lineage>
        <taxon>Bacteria</taxon>
        <taxon>Pseudomonadati</taxon>
        <taxon>Spirochaetota</taxon>
        <taxon>Spirochaetia</taxon>
        <taxon>Spirochaetales</taxon>
        <taxon>Treponemataceae</taxon>
        <taxon>Treponema</taxon>
    </lineage>
</organism>
<feature type="binding site" evidence="7">
    <location>
        <position position="39"/>
    </location>
    <ligand>
        <name>Fe cation</name>
        <dbReference type="ChEBI" id="CHEBI:24875"/>
    </ligand>
</feature>
<dbReference type="PROSITE" id="PS50903">
    <property type="entry name" value="RUBREDOXIN_LIKE"/>
    <property type="match status" value="1"/>
</dbReference>
<reference evidence="9 10" key="1">
    <citation type="journal article" date="2008" name="BMC Microbiol.">
        <title>Complete genome sequence of Treponema pallidum ssp. pallidum strain SS14 determined with oligonucleotide arrays.</title>
        <authorList>
            <person name="Matejkova P."/>
            <person name="Strouhal M."/>
            <person name="Smajs D."/>
            <person name="Norris S.J."/>
            <person name="Palzkill T."/>
            <person name="Petrosino J.F."/>
            <person name="Sodergren E."/>
            <person name="Norton J.E."/>
            <person name="Singh J."/>
            <person name="Richmond T.A."/>
            <person name="Molla M.N."/>
            <person name="Albert T.J."/>
            <person name="Weinstock G.M."/>
        </authorList>
    </citation>
    <scope>NUCLEOTIDE SEQUENCE [LARGE SCALE GENOMIC DNA]</scope>
    <source>
        <strain evidence="9 10">SS14</strain>
    </source>
</reference>
<dbReference type="GO" id="GO:0009055">
    <property type="term" value="F:electron transfer activity"/>
    <property type="evidence" value="ECO:0007669"/>
    <property type="project" value="InterPro"/>
</dbReference>
<dbReference type="PRINTS" id="PR00163">
    <property type="entry name" value="RUBREDOXIN"/>
</dbReference>
<dbReference type="InterPro" id="IPR050526">
    <property type="entry name" value="Rubredoxin_ET"/>
</dbReference>
<dbReference type="CDD" id="cd00730">
    <property type="entry name" value="rubredoxin"/>
    <property type="match status" value="1"/>
</dbReference>
<evidence type="ECO:0000256" key="2">
    <source>
        <dbReference type="ARBA" id="ARBA00022448"/>
    </source>
</evidence>
<dbReference type="PANTHER" id="PTHR47627">
    <property type="entry name" value="RUBREDOXIN"/>
    <property type="match status" value="1"/>
</dbReference>
<evidence type="ECO:0000313" key="10">
    <source>
        <dbReference type="Proteomes" id="UP000001202"/>
    </source>
</evidence>
<dbReference type="InterPro" id="IPR024922">
    <property type="entry name" value="Rubredoxin"/>
</dbReference>
<dbReference type="Proteomes" id="UP000001202">
    <property type="component" value="Chromosome"/>
</dbReference>
<sequence length="52" mass="5568">MGTYMCDLCGWGYNPEVGDADGGIPAGTAFENLPDHWECPLCGVDKTSFVKV</sequence>
<evidence type="ECO:0000256" key="3">
    <source>
        <dbReference type="ARBA" id="ARBA00022723"/>
    </source>
</evidence>
<name>A0A0H3BLS4_TREPS</name>
<evidence type="ECO:0000259" key="8">
    <source>
        <dbReference type="PROSITE" id="PS50903"/>
    </source>
</evidence>
<dbReference type="PROSITE" id="PS00202">
    <property type="entry name" value="RUBREDOXIN"/>
    <property type="match status" value="1"/>
</dbReference>
<comment type="similarity">
    <text evidence="1 6">Belongs to the rubredoxin family.</text>
</comment>
<keyword evidence="5 6" id="KW-0408">Iron</keyword>
<proteinExistence type="inferred from homology"/>
<dbReference type="EMBL" id="CP000805">
    <property type="protein sequence ID" value="ACD71407.1"/>
    <property type="molecule type" value="Genomic_DNA"/>
</dbReference>
<dbReference type="InterPro" id="IPR018527">
    <property type="entry name" value="Rubredoxin_Fe_BS"/>
</dbReference>
<dbReference type="GO" id="GO:0005506">
    <property type="term" value="F:iron ion binding"/>
    <property type="evidence" value="ECO:0007669"/>
    <property type="project" value="InterPro"/>
</dbReference>
<dbReference type="AlphaFoldDB" id="A0A0H3BLS4"/>
<evidence type="ECO:0000256" key="1">
    <source>
        <dbReference type="ARBA" id="ARBA00005337"/>
    </source>
</evidence>
<gene>
    <name evidence="9" type="ordered locus">TPASS_0991</name>
</gene>
<dbReference type="GO" id="GO:0043448">
    <property type="term" value="P:alkane catabolic process"/>
    <property type="evidence" value="ECO:0007669"/>
    <property type="project" value="TreeGrafter"/>
</dbReference>
<comment type="cofactor">
    <cofactor evidence="6 7">
        <name>Fe(3+)</name>
        <dbReference type="ChEBI" id="CHEBI:29034"/>
    </cofactor>
    <text evidence="6 7">Binds 1 Fe(3+) ion per subunit.</text>
</comment>
<dbReference type="SMR" id="A0A0H3BLS4"/>
<dbReference type="SUPFAM" id="SSF57802">
    <property type="entry name" value="Rubredoxin-like"/>
    <property type="match status" value="1"/>
</dbReference>
<dbReference type="Gene3D" id="2.20.28.10">
    <property type="match status" value="1"/>
</dbReference>
<feature type="domain" description="Rubredoxin-like" evidence="8">
    <location>
        <begin position="1"/>
        <end position="52"/>
    </location>
</feature>
<dbReference type="Pfam" id="PF00301">
    <property type="entry name" value="Rubredoxin"/>
    <property type="match status" value="1"/>
</dbReference>